<keyword evidence="10 12" id="KW-0472">Membrane</keyword>
<feature type="transmembrane region" description="Helical" evidence="12">
    <location>
        <begin position="92"/>
        <end position="114"/>
    </location>
</feature>
<evidence type="ECO:0000256" key="9">
    <source>
        <dbReference type="ARBA" id="ARBA00022989"/>
    </source>
</evidence>
<dbReference type="AlphaFoldDB" id="A0A2U8BSA4"/>
<evidence type="ECO:0000256" key="11">
    <source>
        <dbReference type="ARBA" id="ARBA00034524"/>
    </source>
</evidence>
<dbReference type="GO" id="GO:0005886">
    <property type="term" value="C:plasma membrane"/>
    <property type="evidence" value="ECO:0007669"/>
    <property type="project" value="TreeGrafter"/>
</dbReference>
<evidence type="ECO:0000256" key="5">
    <source>
        <dbReference type="ARBA" id="ARBA00022519"/>
    </source>
</evidence>
<keyword evidence="5" id="KW-0997">Cell inner membrane</keyword>
<reference evidence="13 14" key="1">
    <citation type="journal article" date="2018" name="Genome Biol. Evol.">
        <title>The Genome Sequence of "Candidatus Fokinia solitaria": Insights on Reductive Evolution in Rickettsiales.</title>
        <authorList>
            <person name="Floriano A.M."/>
            <person name="Castelli M."/>
            <person name="Krenek S."/>
            <person name="Berendonk T.U."/>
            <person name="Bazzocchi C."/>
            <person name="Petroni G."/>
            <person name="Sassera D."/>
        </authorList>
    </citation>
    <scope>NUCLEOTIDE SEQUENCE [LARGE SCALE GENOMIC DNA]</scope>
    <source>
        <strain evidence="13">Rio ETE_ALG 3VII</strain>
    </source>
</reference>
<evidence type="ECO:0000256" key="12">
    <source>
        <dbReference type="SAM" id="Phobius"/>
    </source>
</evidence>
<keyword evidence="4" id="KW-1003">Cell membrane</keyword>
<feature type="transmembrane region" description="Helical" evidence="12">
    <location>
        <begin position="46"/>
        <end position="71"/>
    </location>
</feature>
<name>A0A2U8BSA4_9RICK</name>
<keyword evidence="7" id="KW-0831">Ubiquinone biosynthesis</keyword>
<keyword evidence="9 12" id="KW-1133">Transmembrane helix</keyword>
<feature type="transmembrane region" description="Helical" evidence="12">
    <location>
        <begin position="21"/>
        <end position="40"/>
    </location>
</feature>
<evidence type="ECO:0000313" key="14">
    <source>
        <dbReference type="Proteomes" id="UP000244519"/>
    </source>
</evidence>
<dbReference type="EC" id="2.5.1.39" evidence="11"/>
<proteinExistence type="inferred from homology"/>
<dbReference type="InterPro" id="IPR039653">
    <property type="entry name" value="Prenyltransferase"/>
</dbReference>
<dbReference type="PANTHER" id="PTHR11048">
    <property type="entry name" value="PRENYLTRANSFERASES"/>
    <property type="match status" value="1"/>
</dbReference>
<keyword evidence="6 13" id="KW-0808">Transferase</keyword>
<dbReference type="KEGG" id="fso:Fsol_00426"/>
<comment type="subcellular location">
    <subcellularLocation>
        <location evidence="2">Membrane</location>
        <topology evidence="2">Multi-pass membrane protein</topology>
    </subcellularLocation>
</comment>
<evidence type="ECO:0000256" key="7">
    <source>
        <dbReference type="ARBA" id="ARBA00022688"/>
    </source>
</evidence>
<dbReference type="PROSITE" id="PS00943">
    <property type="entry name" value="UBIA"/>
    <property type="match status" value="1"/>
</dbReference>
<evidence type="ECO:0000256" key="8">
    <source>
        <dbReference type="ARBA" id="ARBA00022692"/>
    </source>
</evidence>
<evidence type="ECO:0000256" key="6">
    <source>
        <dbReference type="ARBA" id="ARBA00022679"/>
    </source>
</evidence>
<dbReference type="Proteomes" id="UP000244519">
    <property type="component" value="Chromosome"/>
</dbReference>
<accession>A0A2U8BSA4</accession>
<evidence type="ECO:0000256" key="2">
    <source>
        <dbReference type="ARBA" id="ARBA00004141"/>
    </source>
</evidence>
<dbReference type="PANTHER" id="PTHR11048:SF28">
    <property type="entry name" value="4-HYDROXYBENZOATE POLYPRENYLTRANSFERASE, MITOCHONDRIAL"/>
    <property type="match status" value="1"/>
</dbReference>
<comment type="similarity">
    <text evidence="3">Belongs to the UbiA prenyltransferase family.</text>
</comment>
<evidence type="ECO:0000256" key="4">
    <source>
        <dbReference type="ARBA" id="ARBA00022475"/>
    </source>
</evidence>
<dbReference type="EMBL" id="CP025989">
    <property type="protein sequence ID" value="AWD33221.1"/>
    <property type="molecule type" value="Genomic_DNA"/>
</dbReference>
<dbReference type="Gene3D" id="1.20.120.1780">
    <property type="entry name" value="UbiA prenyltransferase"/>
    <property type="match status" value="1"/>
</dbReference>
<keyword evidence="8 12" id="KW-0812">Transmembrane</keyword>
<dbReference type="RefSeq" id="WP_108673246.1">
    <property type="nucleotide sequence ID" value="NZ_CP025989.1"/>
</dbReference>
<organism evidence="13 14">
    <name type="scientific">Candidatus Fokinia solitaria</name>
    <dbReference type="NCBI Taxonomy" id="1802984"/>
    <lineage>
        <taxon>Bacteria</taxon>
        <taxon>Pseudomonadati</taxon>
        <taxon>Pseudomonadota</taxon>
        <taxon>Alphaproteobacteria</taxon>
        <taxon>Rickettsiales</taxon>
        <taxon>Candidatus Midichloriaceae</taxon>
        <taxon>Candidatus Fokinia</taxon>
    </lineage>
</organism>
<evidence type="ECO:0000256" key="10">
    <source>
        <dbReference type="ARBA" id="ARBA00023136"/>
    </source>
</evidence>
<evidence type="ECO:0000256" key="1">
    <source>
        <dbReference type="ARBA" id="ARBA00001946"/>
    </source>
</evidence>
<feature type="transmembrane region" description="Helical" evidence="12">
    <location>
        <begin position="236"/>
        <end position="252"/>
    </location>
</feature>
<dbReference type="InterPro" id="IPR000537">
    <property type="entry name" value="UbiA_prenyltransferase"/>
</dbReference>
<keyword evidence="14" id="KW-1185">Reference proteome</keyword>
<dbReference type="FunFam" id="1.20.120.1780:FF:000001">
    <property type="entry name" value="4-hydroxybenzoate octaprenyltransferase"/>
    <property type="match status" value="1"/>
</dbReference>
<dbReference type="Pfam" id="PF01040">
    <property type="entry name" value="UbiA"/>
    <property type="match status" value="1"/>
</dbReference>
<comment type="cofactor">
    <cofactor evidence="1">
        <name>Mg(2+)</name>
        <dbReference type="ChEBI" id="CHEBI:18420"/>
    </cofactor>
</comment>
<sequence length="297" mass="34080">MQRKRSDDIIVKLSHLSRFNKPIPILLLLLPIWWTLVITRKFITDFWFYFSILTLGGILSRTVGCIINDIIDRKYDAFVKRTAKRPLAKNSIEMKYVIMYLLLLSAIGLFLIFLLPLKCRYIICISCLLMCIYPYMKRITNYAQVVLGIAFNTGILVTFTLSNYNNLIVQSSSYIAAVLWTIGYDAIYALQDVHDDKALGLRSIAVKFEKSISEVVWYCYKITCILLGFVGLNLGYNIAFFVFLGGGLYSLYEQIKVIESHSEYTDKIIYEKLFHQNAIFGIIVLIALYLGQISLAS</sequence>
<dbReference type="InterPro" id="IPR044878">
    <property type="entry name" value="UbiA_sf"/>
</dbReference>
<protein>
    <recommendedName>
        <fullName evidence="11">4-hydroxybenzoate polyprenyltransferase</fullName>
        <ecNumber evidence="11">2.5.1.39</ecNumber>
    </recommendedName>
</protein>
<evidence type="ECO:0000313" key="13">
    <source>
        <dbReference type="EMBL" id="AWD33221.1"/>
    </source>
</evidence>
<dbReference type="Gene3D" id="1.10.357.140">
    <property type="entry name" value="UbiA prenyltransferase"/>
    <property type="match status" value="1"/>
</dbReference>
<dbReference type="CDD" id="cd13959">
    <property type="entry name" value="PT_UbiA_COQ2"/>
    <property type="match status" value="1"/>
</dbReference>
<gene>
    <name evidence="13" type="ORF">Fsol_00426</name>
</gene>
<dbReference type="InterPro" id="IPR030470">
    <property type="entry name" value="UbiA_prenylTrfase_CS"/>
</dbReference>
<dbReference type="GO" id="GO:0008412">
    <property type="term" value="F:4-hydroxybenzoate polyprenyltransferase activity"/>
    <property type="evidence" value="ECO:0007669"/>
    <property type="project" value="UniProtKB-EC"/>
</dbReference>
<dbReference type="OrthoDB" id="9782418at2"/>
<evidence type="ECO:0000256" key="3">
    <source>
        <dbReference type="ARBA" id="ARBA00005985"/>
    </source>
</evidence>
<feature type="transmembrane region" description="Helical" evidence="12">
    <location>
        <begin position="143"/>
        <end position="161"/>
    </location>
</feature>
<dbReference type="GO" id="GO:0006744">
    <property type="term" value="P:ubiquinone biosynthetic process"/>
    <property type="evidence" value="ECO:0007669"/>
    <property type="project" value="UniProtKB-KW"/>
</dbReference>
<feature type="transmembrane region" description="Helical" evidence="12">
    <location>
        <begin position="273"/>
        <end position="291"/>
    </location>
</feature>